<dbReference type="PROSITE" id="PS51143">
    <property type="entry name" value="MT_A70"/>
    <property type="match status" value="1"/>
</dbReference>
<evidence type="ECO:0000256" key="3">
    <source>
        <dbReference type="ARBA" id="ARBA00022691"/>
    </source>
</evidence>
<name>A0A6J5MVP6_9CAUD</name>
<dbReference type="PANTHER" id="PTHR12829:SF7">
    <property type="entry name" value="N6-ADENOSINE-METHYLTRANSFERASE CATALYTIC SUBUNIT"/>
    <property type="match status" value="1"/>
</dbReference>
<dbReference type="Gene3D" id="3.40.50.150">
    <property type="entry name" value="Vaccinia Virus protein VP39"/>
    <property type="match status" value="1"/>
</dbReference>
<dbReference type="InterPro" id="IPR029063">
    <property type="entry name" value="SAM-dependent_MTases_sf"/>
</dbReference>
<proteinExistence type="predicted"/>
<dbReference type="SUPFAM" id="SSF53335">
    <property type="entry name" value="S-adenosyl-L-methionine-dependent methyltransferases"/>
    <property type="match status" value="1"/>
</dbReference>
<keyword evidence="1" id="KW-0489">Methyltransferase</keyword>
<sequence length="375" mass="42399">MKITVDPEFKSNIPPLSDEEYAQLEKNILADGCRDPLVLWGQLLVDGHNRYAICTKHGLPFNIVQKEFASRDEALDWTDANQLGRRNLTPDQRSIIRGRRFNRTKKPIGAPLGSSNASKIKGDKVSPLIPKTSKALAAQYGVSDRTIIRDGKRADAIERLAVTAPEKAKAVLDGKKRFNEVIQETRVVEVHEKLVNIEIPKGKHRVIYADPPWWYATPQHSKTEQATVLKSHYPSMKIDEICALPVKQMAADNAVLFLWTTSPLLFEAGKVIDAWGFTYKASIIWDKVKHNVGHYVSVRHEFLLICTRGSCPKDSDKLADSVVVMERTEHSAKPDIFRNMIDEMYVPVKGDRVELFARADLPKHWKAWGNQNAKC</sequence>
<evidence type="ECO:0000256" key="2">
    <source>
        <dbReference type="ARBA" id="ARBA00022679"/>
    </source>
</evidence>
<keyword evidence="3" id="KW-0949">S-adenosyl-L-methionine</keyword>
<dbReference type="EMBL" id="LR796505">
    <property type="protein sequence ID" value="CAB4149083.1"/>
    <property type="molecule type" value="Genomic_DNA"/>
</dbReference>
<evidence type="ECO:0000313" key="4">
    <source>
        <dbReference type="EMBL" id="CAB4149083.1"/>
    </source>
</evidence>
<evidence type="ECO:0000256" key="1">
    <source>
        <dbReference type="ARBA" id="ARBA00022603"/>
    </source>
</evidence>
<keyword evidence="2" id="KW-0808">Transferase</keyword>
<dbReference type="Pfam" id="PF05063">
    <property type="entry name" value="MT-A70"/>
    <property type="match status" value="1"/>
</dbReference>
<dbReference type="PANTHER" id="PTHR12829">
    <property type="entry name" value="N6-ADENOSINE-METHYLTRANSFERASE"/>
    <property type="match status" value="1"/>
</dbReference>
<accession>A0A6J5MVP6</accession>
<reference evidence="4" key="1">
    <citation type="submission" date="2020-04" db="EMBL/GenBank/DDBJ databases">
        <authorList>
            <person name="Chiriac C."/>
            <person name="Salcher M."/>
            <person name="Ghai R."/>
            <person name="Kavagutti S V."/>
        </authorList>
    </citation>
    <scope>NUCLEOTIDE SEQUENCE</scope>
</reference>
<dbReference type="GO" id="GO:0032259">
    <property type="term" value="P:methylation"/>
    <property type="evidence" value="ECO:0007669"/>
    <property type="project" value="UniProtKB-KW"/>
</dbReference>
<dbReference type="InterPro" id="IPR007757">
    <property type="entry name" value="MT-A70-like"/>
</dbReference>
<gene>
    <name evidence="4" type="ORF">UFOVP524_51</name>
</gene>
<organism evidence="4">
    <name type="scientific">uncultured Caudovirales phage</name>
    <dbReference type="NCBI Taxonomy" id="2100421"/>
    <lineage>
        <taxon>Viruses</taxon>
        <taxon>Duplodnaviria</taxon>
        <taxon>Heunggongvirae</taxon>
        <taxon>Uroviricota</taxon>
        <taxon>Caudoviricetes</taxon>
        <taxon>Peduoviridae</taxon>
        <taxon>Maltschvirus</taxon>
        <taxon>Maltschvirus maltsch</taxon>
    </lineage>
</organism>
<protein>
    <submittedName>
        <fullName evidence="4">MT-A70-like</fullName>
    </submittedName>
</protein>
<dbReference type="GO" id="GO:0008168">
    <property type="term" value="F:methyltransferase activity"/>
    <property type="evidence" value="ECO:0007669"/>
    <property type="project" value="UniProtKB-KW"/>
</dbReference>